<keyword evidence="1 2" id="KW-0694">RNA-binding</keyword>
<dbReference type="EMBL" id="MU001786">
    <property type="protein sequence ID" value="KAF2798338.1"/>
    <property type="molecule type" value="Genomic_DNA"/>
</dbReference>
<feature type="compositionally biased region" description="Polar residues" evidence="3">
    <location>
        <begin position="79"/>
        <end position="113"/>
    </location>
</feature>
<dbReference type="PANTHER" id="PTHR22792:SF132">
    <property type="entry name" value="LA-RELATED PROTEIN 1"/>
    <property type="match status" value="1"/>
</dbReference>
<dbReference type="Gene3D" id="1.10.10.10">
    <property type="entry name" value="Winged helix-like DNA-binding domain superfamily/Winged helix DNA-binding domain"/>
    <property type="match status" value="1"/>
</dbReference>
<feature type="compositionally biased region" description="Basic and acidic residues" evidence="3">
    <location>
        <begin position="317"/>
        <end position="337"/>
    </location>
</feature>
<dbReference type="GO" id="GO:0045727">
    <property type="term" value="P:positive regulation of translation"/>
    <property type="evidence" value="ECO:0007669"/>
    <property type="project" value="TreeGrafter"/>
</dbReference>
<dbReference type="InterPro" id="IPR036390">
    <property type="entry name" value="WH_DNA-bd_sf"/>
</dbReference>
<dbReference type="Pfam" id="PF05383">
    <property type="entry name" value="La"/>
    <property type="match status" value="1"/>
</dbReference>
<feature type="compositionally biased region" description="Polar residues" evidence="3">
    <location>
        <begin position="636"/>
        <end position="646"/>
    </location>
</feature>
<dbReference type="SMART" id="SM00684">
    <property type="entry name" value="DM15"/>
    <property type="match status" value="2"/>
</dbReference>
<dbReference type="PANTHER" id="PTHR22792">
    <property type="entry name" value="LUPUS LA PROTEIN-RELATED"/>
    <property type="match status" value="1"/>
</dbReference>
<feature type="compositionally biased region" description="Polar residues" evidence="3">
    <location>
        <begin position="915"/>
        <end position="927"/>
    </location>
</feature>
<dbReference type="Proteomes" id="UP000799757">
    <property type="component" value="Unassembled WGS sequence"/>
</dbReference>
<feature type="compositionally biased region" description="Basic and acidic residues" evidence="3">
    <location>
        <begin position="499"/>
        <end position="514"/>
    </location>
</feature>
<feature type="compositionally biased region" description="Polar residues" evidence="3">
    <location>
        <begin position="52"/>
        <end position="67"/>
    </location>
</feature>
<feature type="region of interest" description="Disordered" evidence="3">
    <location>
        <begin position="915"/>
        <end position="959"/>
    </location>
</feature>
<dbReference type="InterPro" id="IPR006630">
    <property type="entry name" value="La_HTH"/>
</dbReference>
<proteinExistence type="predicted"/>
<evidence type="ECO:0000256" key="3">
    <source>
        <dbReference type="SAM" id="MobiDB-lite"/>
    </source>
</evidence>
<feature type="compositionally biased region" description="Basic and acidic residues" evidence="3">
    <location>
        <begin position="239"/>
        <end position="292"/>
    </location>
</feature>
<dbReference type="Pfam" id="PF21071">
    <property type="entry name" value="LARP1_HEAT"/>
    <property type="match status" value="1"/>
</dbReference>
<organism evidence="5 6">
    <name type="scientific">Melanomma pulvis-pyrius CBS 109.77</name>
    <dbReference type="NCBI Taxonomy" id="1314802"/>
    <lineage>
        <taxon>Eukaryota</taxon>
        <taxon>Fungi</taxon>
        <taxon>Dikarya</taxon>
        <taxon>Ascomycota</taxon>
        <taxon>Pezizomycotina</taxon>
        <taxon>Dothideomycetes</taxon>
        <taxon>Pleosporomycetidae</taxon>
        <taxon>Pleosporales</taxon>
        <taxon>Melanommataceae</taxon>
        <taxon>Melanomma</taxon>
    </lineage>
</organism>
<feature type="compositionally biased region" description="Polar residues" evidence="3">
    <location>
        <begin position="459"/>
        <end position="495"/>
    </location>
</feature>
<dbReference type="GO" id="GO:0048255">
    <property type="term" value="P:mRNA stabilization"/>
    <property type="evidence" value="ECO:0007669"/>
    <property type="project" value="InterPro"/>
</dbReference>
<dbReference type="GO" id="GO:0005829">
    <property type="term" value="C:cytosol"/>
    <property type="evidence" value="ECO:0007669"/>
    <property type="project" value="TreeGrafter"/>
</dbReference>
<keyword evidence="6" id="KW-1185">Reference proteome</keyword>
<feature type="compositionally biased region" description="Polar residues" evidence="3">
    <location>
        <begin position="425"/>
        <end position="440"/>
    </location>
</feature>
<dbReference type="InterPro" id="IPR006607">
    <property type="entry name" value="DM15"/>
</dbReference>
<evidence type="ECO:0000313" key="6">
    <source>
        <dbReference type="Proteomes" id="UP000799757"/>
    </source>
</evidence>
<evidence type="ECO:0000259" key="4">
    <source>
        <dbReference type="PROSITE" id="PS50961"/>
    </source>
</evidence>
<dbReference type="PROSITE" id="PS50961">
    <property type="entry name" value="HTH_LA"/>
    <property type="match status" value="1"/>
</dbReference>
<feature type="domain" description="HTH La-type RNA-binding" evidence="4">
    <location>
        <begin position="688"/>
        <end position="779"/>
    </location>
</feature>
<evidence type="ECO:0000256" key="2">
    <source>
        <dbReference type="PROSITE-ProRule" id="PRU00332"/>
    </source>
</evidence>
<protein>
    <recommendedName>
        <fullName evidence="4">HTH La-type RNA-binding domain-containing protein</fullName>
    </recommendedName>
</protein>
<feature type="compositionally biased region" description="Low complexity" evidence="3">
    <location>
        <begin position="25"/>
        <end position="50"/>
    </location>
</feature>
<dbReference type="InterPro" id="IPR045180">
    <property type="entry name" value="La_dom_prot"/>
</dbReference>
<sequence>MATPPNRAGSDVAAPPAPFSYAQAAKGLSAAPASAPAPSKPSSDTTTAPKDSSLTPSILPVASSTSWADDVETDDTQTEKPSSVRENQSNGVPPSPKQASALQQPALTSTVSSPDLGASSSSTVTKDDDVSSLPNTSSESTWENKSQASTSVDKTAEPAEKTSDKVKGKDLEHSTFKPLQEAPIPIVNIWQKRADEAKAKATQRPASGKPVAAVSSPAISNGVAHGPGAKKNRGIAGAEKAEAREKGPTTESKVKGREEEKAIQPKKDAKPEVDFEKAKKGTKGKPAEKDIKPVAIVAPPPPARDQESWPTPETAIDEDRKKTQNKGDKTEKERKENIPAGAHGKHEWVKVPYTPTVIFNTPLPGAASSRRGGRGGGRGGAQTSGRAPGYGASGAGHPDKDGSAPPTLPNGEQPKRGRPDVSATRDASSPKSKRTGSAGSPTLKERSPAFTGEKPSKPTAVSETETASVTVEPTSGPQAPGQPNTFPRQYPSGRSSKGRRGDASSQGERKKDGDSNSPTKENVGSHDRQTSIATQTDAQEEGDRRASTFHEGQNAQPKQGASNSRPFGSFSGRDRPRGGSRGGRGGYQNGHQFTNGHTPLQSTSSFPLRSPTTFHPDQNAYFPPPPTHGRGYRGNGQRSQSVTTDNIYGRVPGYPGGPQPPPIQTYMGGMYDYPMMQPMTAVPYSPFGVDQFTLVNMVTTQLEYYFSVENLCKDIYLRKHMDSKGFVYLGFIAEFNRIKQLTTDMELIKLVCYQSRIIEFRVGLDGKERLRRREGWEQWVMGMSERDASAQNDGPDELHNPPVPHPNGFDMSGMPRFPDMSAVSPTGPAPFANEALYPIVNGGHASPDVLPNGSVAEGLNGSVVPNGLPIEISTKTVSGESDSFSDEQVENLTVVVRKQDQPQTQALPPAALRTFSNGTIDSRSSLQDETEQIAGRQSGLKVNGTGPPQGVDSQVQDQTQRTLSPFAPASATIPVRLFWVKDNDAPVEQIPSDSTHESYYHLRSKALQQRHHAIPGTTPYDMDVLYQFWSHFLIRNFNTHMYDEFRQFAFEDAFHRMSDVGLANLIKYYGESLLSPQGIIRERVARHYVELVRSENEYQRPAFRQLRSALRNGALDARNRRRISDLLDPELKASLE</sequence>
<feature type="compositionally biased region" description="Polar residues" evidence="3">
    <location>
        <begin position="550"/>
        <end position="566"/>
    </location>
</feature>
<feature type="region of interest" description="Disordered" evidence="3">
    <location>
        <begin position="195"/>
        <end position="661"/>
    </location>
</feature>
<evidence type="ECO:0000313" key="5">
    <source>
        <dbReference type="EMBL" id="KAF2798338.1"/>
    </source>
</evidence>
<feature type="region of interest" description="Disordered" evidence="3">
    <location>
        <begin position="25"/>
        <end position="179"/>
    </location>
</feature>
<dbReference type="AlphaFoldDB" id="A0A6A6XQ76"/>
<dbReference type="GO" id="GO:0010494">
    <property type="term" value="C:cytoplasmic stress granule"/>
    <property type="evidence" value="ECO:0007669"/>
    <property type="project" value="TreeGrafter"/>
</dbReference>
<dbReference type="GO" id="GO:0000339">
    <property type="term" value="F:RNA cap binding"/>
    <property type="evidence" value="ECO:0007669"/>
    <property type="project" value="InterPro"/>
</dbReference>
<name>A0A6A6XQ76_9PLEO</name>
<dbReference type="SUPFAM" id="SSF46785">
    <property type="entry name" value="Winged helix' DNA-binding domain"/>
    <property type="match status" value="1"/>
</dbReference>
<dbReference type="OrthoDB" id="340227at2759"/>
<reference evidence="5" key="1">
    <citation type="journal article" date="2020" name="Stud. Mycol.">
        <title>101 Dothideomycetes genomes: a test case for predicting lifestyles and emergence of pathogens.</title>
        <authorList>
            <person name="Haridas S."/>
            <person name="Albert R."/>
            <person name="Binder M."/>
            <person name="Bloem J."/>
            <person name="Labutti K."/>
            <person name="Salamov A."/>
            <person name="Andreopoulos B."/>
            <person name="Baker S."/>
            <person name="Barry K."/>
            <person name="Bills G."/>
            <person name="Bluhm B."/>
            <person name="Cannon C."/>
            <person name="Castanera R."/>
            <person name="Culley D."/>
            <person name="Daum C."/>
            <person name="Ezra D."/>
            <person name="Gonzalez J."/>
            <person name="Henrissat B."/>
            <person name="Kuo A."/>
            <person name="Liang C."/>
            <person name="Lipzen A."/>
            <person name="Lutzoni F."/>
            <person name="Magnuson J."/>
            <person name="Mondo S."/>
            <person name="Nolan M."/>
            <person name="Ohm R."/>
            <person name="Pangilinan J."/>
            <person name="Park H.-J."/>
            <person name="Ramirez L."/>
            <person name="Alfaro M."/>
            <person name="Sun H."/>
            <person name="Tritt A."/>
            <person name="Yoshinaga Y."/>
            <person name="Zwiers L.-H."/>
            <person name="Turgeon B."/>
            <person name="Goodwin S."/>
            <person name="Spatafora J."/>
            <person name="Crous P."/>
            <person name="Grigoriev I."/>
        </authorList>
    </citation>
    <scope>NUCLEOTIDE SEQUENCE</scope>
    <source>
        <strain evidence="5">CBS 109.77</strain>
    </source>
</reference>
<accession>A0A6A6XQ76</accession>
<dbReference type="SMART" id="SM00715">
    <property type="entry name" value="LA"/>
    <property type="match status" value="1"/>
</dbReference>
<feature type="compositionally biased region" description="Polar residues" evidence="3">
    <location>
        <begin position="589"/>
        <end position="616"/>
    </location>
</feature>
<feature type="compositionally biased region" description="Basic and acidic residues" evidence="3">
    <location>
        <begin position="154"/>
        <end position="175"/>
    </location>
</feature>
<feature type="compositionally biased region" description="Gly residues" evidence="3">
    <location>
        <begin position="579"/>
        <end position="588"/>
    </location>
</feature>
<dbReference type="CDD" id="cd07323">
    <property type="entry name" value="LAM"/>
    <property type="match status" value="1"/>
</dbReference>
<dbReference type="InterPro" id="IPR036388">
    <property type="entry name" value="WH-like_DNA-bd_sf"/>
</dbReference>
<gene>
    <name evidence="5" type="ORF">K505DRAFT_357613</name>
</gene>
<feature type="compositionally biased region" description="Polar residues" evidence="3">
    <location>
        <begin position="133"/>
        <end position="153"/>
    </location>
</feature>
<evidence type="ECO:0000256" key="1">
    <source>
        <dbReference type="ARBA" id="ARBA00022884"/>
    </source>
</evidence>